<dbReference type="GO" id="GO:0003677">
    <property type="term" value="F:DNA binding"/>
    <property type="evidence" value="ECO:0007669"/>
    <property type="project" value="UniProtKB-KW"/>
</dbReference>
<feature type="domain" description="KN homeodomain" evidence="6">
    <location>
        <begin position="137"/>
        <end position="176"/>
    </location>
</feature>
<dbReference type="InterPro" id="IPR009057">
    <property type="entry name" value="Homeodomain-like_sf"/>
</dbReference>
<dbReference type="OrthoDB" id="250329at2759"/>
<dbReference type="SUPFAM" id="SSF46689">
    <property type="entry name" value="Homeodomain-like"/>
    <property type="match status" value="1"/>
</dbReference>
<feature type="domain" description="Mating-type protein C-terminal" evidence="7">
    <location>
        <begin position="214"/>
        <end position="626"/>
    </location>
</feature>
<dbReference type="InterPro" id="IPR008422">
    <property type="entry name" value="KN_HD"/>
</dbReference>
<feature type="region of interest" description="Disordered" evidence="5">
    <location>
        <begin position="373"/>
        <end position="402"/>
    </location>
</feature>
<dbReference type="Proteomes" id="UP000807353">
    <property type="component" value="Unassembled WGS sequence"/>
</dbReference>
<feature type="compositionally biased region" description="Polar residues" evidence="5">
    <location>
        <begin position="392"/>
        <end position="402"/>
    </location>
</feature>
<comment type="similarity">
    <text evidence="1">Belongs to the TALE/M-ATYP homeobox family.</text>
</comment>
<reference evidence="8" key="1">
    <citation type="submission" date="2020-11" db="EMBL/GenBank/DDBJ databases">
        <authorList>
            <consortium name="DOE Joint Genome Institute"/>
            <person name="Ahrendt S."/>
            <person name="Riley R."/>
            <person name="Andreopoulos W."/>
            <person name="Labutti K."/>
            <person name="Pangilinan J."/>
            <person name="Ruiz-Duenas F.J."/>
            <person name="Barrasa J.M."/>
            <person name="Sanchez-Garcia M."/>
            <person name="Camarero S."/>
            <person name="Miyauchi S."/>
            <person name="Serrano A."/>
            <person name="Linde D."/>
            <person name="Babiker R."/>
            <person name="Drula E."/>
            <person name="Ayuso-Fernandez I."/>
            <person name="Pacheco R."/>
            <person name="Padilla G."/>
            <person name="Ferreira P."/>
            <person name="Barriuso J."/>
            <person name="Kellner H."/>
            <person name="Castanera R."/>
            <person name="Alfaro M."/>
            <person name="Ramirez L."/>
            <person name="Pisabarro A.G."/>
            <person name="Kuo A."/>
            <person name="Tritt A."/>
            <person name="Lipzen A."/>
            <person name="He G."/>
            <person name="Yan M."/>
            <person name="Ng V."/>
            <person name="Cullen D."/>
            <person name="Martin F."/>
            <person name="Rosso M.-N."/>
            <person name="Henrissat B."/>
            <person name="Hibbett D."/>
            <person name="Martinez A.T."/>
            <person name="Grigoriev I.V."/>
        </authorList>
    </citation>
    <scope>NUCLEOTIDE SEQUENCE</scope>
    <source>
        <strain evidence="8">CBS 247.69</strain>
    </source>
</reference>
<dbReference type="EMBL" id="MU150511">
    <property type="protein sequence ID" value="KAF9455825.1"/>
    <property type="molecule type" value="Genomic_DNA"/>
</dbReference>
<evidence type="ECO:0000256" key="1">
    <source>
        <dbReference type="ARBA" id="ARBA00005800"/>
    </source>
</evidence>
<dbReference type="Pfam" id="PF12737">
    <property type="entry name" value="Mating_C"/>
    <property type="match status" value="1"/>
</dbReference>
<organism evidence="8 9">
    <name type="scientific">Collybia nuda</name>
    <dbReference type="NCBI Taxonomy" id="64659"/>
    <lineage>
        <taxon>Eukaryota</taxon>
        <taxon>Fungi</taxon>
        <taxon>Dikarya</taxon>
        <taxon>Basidiomycota</taxon>
        <taxon>Agaricomycotina</taxon>
        <taxon>Agaricomycetes</taxon>
        <taxon>Agaricomycetidae</taxon>
        <taxon>Agaricales</taxon>
        <taxon>Tricholomatineae</taxon>
        <taxon>Clitocybaceae</taxon>
        <taxon>Collybia</taxon>
    </lineage>
</organism>
<keyword evidence="3 8" id="KW-0371">Homeobox</keyword>
<sequence length="628" mass="70702">MYSLQHRLTHAEADFLLAVSQGGPALISFRDQWLALLKDMECGARTHSIDDETVSLGDLVASRIAIMSESLLDFQSSADLMQSQLEDVFAGIDITDMQFELPQASRTTSPPATSLAQESLPNTVPHSSLYIKHAQRWLLKNLHNPYPPKSVRDAIASSTASDRKCIDTWFIDARKRIGWNTLRREMFSNKRVDIVDAAMRFFGEDDTHRPLDENIRFRFLEIEMRVRELYDEKLSESALATKLDIVVKDMTSERKAQETVRKLRQRRKDRAMDNALATLSYPSPHLSPHHVPEHLPPYYELDTTVAPPMPITGFKRSNTLESQFKLPFTRNKRPRTDGVIGLPSPAPSQEEPLSPEEQTKILSDAIGFVDPVRRKRRLSDSDSQHVPKRPRNNLSGSRSYSVSDSLHPSYTSSLWNESHPNILSTAISSESNPSVAFDIELYNYSNLIQELYPSIEFSGASNDAYCRPDTCTLSPEAAFSGQKFSNDFDRRLPLDIGIPSSDFTSSETSALSLFESSLSQTSFNMSSAVPDTVTIADYSLSMPSDSDPGFHWMFPPLSQDLYNISPEFGYGSDRALDHESSKLDFGPQSPYEDVVLRVLVEADRTAKQKRLEEMKEATRRLEAEIAAS</sequence>
<name>A0A9P5XU95_9AGAR</name>
<evidence type="ECO:0000256" key="2">
    <source>
        <dbReference type="ARBA" id="ARBA00023125"/>
    </source>
</evidence>
<feature type="compositionally biased region" description="Low complexity" evidence="5">
    <location>
        <begin position="347"/>
        <end position="356"/>
    </location>
</feature>
<dbReference type="InterPro" id="IPR024441">
    <property type="entry name" value="Homeodomain1_C"/>
</dbReference>
<keyword evidence="2 8" id="KW-0238">DNA-binding</keyword>
<proteinExistence type="inferred from homology"/>
<evidence type="ECO:0000256" key="3">
    <source>
        <dbReference type="ARBA" id="ARBA00023155"/>
    </source>
</evidence>
<evidence type="ECO:0000313" key="8">
    <source>
        <dbReference type="EMBL" id="KAF9455825.1"/>
    </source>
</evidence>
<evidence type="ECO:0000256" key="4">
    <source>
        <dbReference type="ARBA" id="ARBA00023242"/>
    </source>
</evidence>
<evidence type="ECO:0000259" key="7">
    <source>
        <dbReference type="Pfam" id="PF12737"/>
    </source>
</evidence>
<dbReference type="Pfam" id="PF05920">
    <property type="entry name" value="Homeobox_KN"/>
    <property type="match status" value="1"/>
</dbReference>
<evidence type="ECO:0000313" key="9">
    <source>
        <dbReference type="Proteomes" id="UP000807353"/>
    </source>
</evidence>
<keyword evidence="9" id="KW-1185">Reference proteome</keyword>
<feature type="region of interest" description="Disordered" evidence="5">
    <location>
        <begin position="330"/>
        <end position="356"/>
    </location>
</feature>
<accession>A0A9P5XU95</accession>
<dbReference type="GO" id="GO:0006355">
    <property type="term" value="P:regulation of DNA-templated transcription"/>
    <property type="evidence" value="ECO:0007669"/>
    <property type="project" value="InterPro"/>
</dbReference>
<evidence type="ECO:0000256" key="5">
    <source>
        <dbReference type="SAM" id="MobiDB-lite"/>
    </source>
</evidence>
<protein>
    <submittedName>
        <fullName evidence="8">C-terminal domain of homeodomain 1-domain-containing protein</fullName>
    </submittedName>
</protein>
<evidence type="ECO:0000259" key="6">
    <source>
        <dbReference type="Pfam" id="PF05920"/>
    </source>
</evidence>
<comment type="caution">
    <text evidence="8">The sequence shown here is derived from an EMBL/GenBank/DDBJ whole genome shotgun (WGS) entry which is preliminary data.</text>
</comment>
<dbReference type="Gene3D" id="1.10.10.60">
    <property type="entry name" value="Homeodomain-like"/>
    <property type="match status" value="1"/>
</dbReference>
<keyword evidence="4" id="KW-0539">Nucleus</keyword>
<gene>
    <name evidence="8" type="ORF">BDZ94DRAFT_1205373</name>
</gene>
<dbReference type="AlphaFoldDB" id="A0A9P5XU95"/>